<dbReference type="Proteomes" id="UP000030744">
    <property type="component" value="Unassembled WGS sequence"/>
</dbReference>
<evidence type="ECO:0000313" key="2">
    <source>
        <dbReference type="EMBL" id="CDJ28153.1"/>
    </source>
</evidence>
<proteinExistence type="predicted"/>
<gene>
    <name evidence="2" type="ORF">EMH_0099340</name>
</gene>
<keyword evidence="1" id="KW-0732">Signal</keyword>
<reference evidence="2" key="2">
    <citation type="submission" date="2013-10" db="EMBL/GenBank/DDBJ databases">
        <authorList>
            <person name="Aslett M."/>
        </authorList>
    </citation>
    <scope>NUCLEOTIDE SEQUENCE [LARGE SCALE GENOMIC DNA]</scope>
    <source>
        <strain evidence="2">Houghton</strain>
    </source>
</reference>
<evidence type="ECO:0008006" key="4">
    <source>
        <dbReference type="Google" id="ProtNLM"/>
    </source>
</evidence>
<dbReference type="RefSeq" id="XP_013350730.1">
    <property type="nucleotide sequence ID" value="XM_013495276.1"/>
</dbReference>
<dbReference type="GeneID" id="25383831"/>
<accession>U6JXA2</accession>
<feature type="chain" id="PRO_5004672265" description="SAG family member" evidence="1">
    <location>
        <begin position="25"/>
        <end position="230"/>
    </location>
</feature>
<dbReference type="OrthoDB" id="350808at2759"/>
<protein>
    <recommendedName>
        <fullName evidence="4">SAG family member</fullName>
    </recommendedName>
</protein>
<dbReference type="PROSITE" id="PS51257">
    <property type="entry name" value="PROKAR_LIPOPROTEIN"/>
    <property type="match status" value="1"/>
</dbReference>
<reference evidence="2" key="1">
    <citation type="submission" date="2013-10" db="EMBL/GenBank/DDBJ databases">
        <title>Genomic analysis of the causative agents of coccidiosis in chickens.</title>
        <authorList>
            <person name="Reid A.J."/>
            <person name="Blake D."/>
            <person name="Billington K."/>
            <person name="Browne H."/>
            <person name="Dunn M."/>
            <person name="Hung S."/>
            <person name="Kawahara F."/>
            <person name="Miranda-Saavedra D."/>
            <person name="Mourier T."/>
            <person name="Nagra H."/>
            <person name="Otto T.D."/>
            <person name="Rawlings N."/>
            <person name="Sanchez A."/>
            <person name="Sanders M."/>
            <person name="Subramaniam C."/>
            <person name="Tay Y."/>
            <person name="Dear P."/>
            <person name="Doerig C."/>
            <person name="Gruber A."/>
            <person name="Parkinson J."/>
            <person name="Shirley M."/>
            <person name="Wan K.L."/>
            <person name="Berriman M."/>
            <person name="Tomley F."/>
            <person name="Pain A."/>
        </authorList>
    </citation>
    <scope>NUCLEOTIDE SEQUENCE [LARGE SCALE GENOMIC DNA]</scope>
    <source>
        <strain evidence="2">Houghton</strain>
    </source>
</reference>
<name>U6JXA2_9EIME</name>
<sequence length="230" mass="24999">MASLYKAAAAVCLVAACGLQSAAADTKNYKFTAEDVTEEAYLAANLARNGQLPVHVSEVSEDKNIVTTLTGKVNSAEARTDATCNELIASDLKATFHHAFEYDADTSTNYRQFLQAALDKGLAIFDEEYFNGLIERTTLLKDMTADDLKLSVGNGAEAVRFGCYAGRRLFLEKQPSGSSLASHPASSDDPSFIASWTLIKLRNVPVGFVLCFCGGQKQKKRREAIDESHR</sequence>
<evidence type="ECO:0000256" key="1">
    <source>
        <dbReference type="SAM" id="SignalP"/>
    </source>
</evidence>
<feature type="signal peptide" evidence="1">
    <location>
        <begin position="1"/>
        <end position="24"/>
    </location>
</feature>
<dbReference type="EMBL" id="HG680937">
    <property type="protein sequence ID" value="CDJ28153.1"/>
    <property type="molecule type" value="Genomic_DNA"/>
</dbReference>
<dbReference type="VEuPathDB" id="ToxoDB:EMH_0099340"/>
<keyword evidence="3" id="KW-1185">Reference proteome</keyword>
<dbReference type="AlphaFoldDB" id="U6JXA2"/>
<evidence type="ECO:0000313" key="3">
    <source>
        <dbReference type="Proteomes" id="UP000030744"/>
    </source>
</evidence>
<organism evidence="2 3">
    <name type="scientific">Eimeria mitis</name>
    <dbReference type="NCBI Taxonomy" id="44415"/>
    <lineage>
        <taxon>Eukaryota</taxon>
        <taxon>Sar</taxon>
        <taxon>Alveolata</taxon>
        <taxon>Apicomplexa</taxon>
        <taxon>Conoidasida</taxon>
        <taxon>Coccidia</taxon>
        <taxon>Eucoccidiorida</taxon>
        <taxon>Eimeriorina</taxon>
        <taxon>Eimeriidae</taxon>
        <taxon>Eimeria</taxon>
    </lineage>
</organism>